<reference evidence="2 3" key="1">
    <citation type="submission" date="2019-02" db="EMBL/GenBank/DDBJ databases">
        <title>Kribbella capetownensis sp. nov. and Kribbella speibonae sp. nov., isolated from soil.</title>
        <authorList>
            <person name="Curtis S.M."/>
            <person name="Norton I."/>
            <person name="Everest G.J."/>
            <person name="Meyers P.R."/>
        </authorList>
    </citation>
    <scope>NUCLEOTIDE SEQUENCE [LARGE SCALE GENOMIC DNA]</scope>
    <source>
        <strain evidence="2 3">YM53</strain>
    </source>
</reference>
<accession>A0A4R0JE00</accession>
<organism evidence="2 3">
    <name type="scientific">Kribbella capetownensis</name>
    <dbReference type="NCBI Taxonomy" id="1572659"/>
    <lineage>
        <taxon>Bacteria</taxon>
        <taxon>Bacillati</taxon>
        <taxon>Actinomycetota</taxon>
        <taxon>Actinomycetes</taxon>
        <taxon>Propionibacteriales</taxon>
        <taxon>Kribbellaceae</taxon>
        <taxon>Kribbella</taxon>
    </lineage>
</organism>
<keyword evidence="3" id="KW-1185">Reference proteome</keyword>
<dbReference type="GO" id="GO:0032259">
    <property type="term" value="P:methylation"/>
    <property type="evidence" value="ECO:0007669"/>
    <property type="project" value="UniProtKB-KW"/>
</dbReference>
<name>A0A4R0JE00_9ACTN</name>
<sequence>MMGGMTAIRELPRVVPADPGKPVRKEAAASQQASLNLAVHPASWSQDQADEVVRRYTELAPEWDGERGGYRPVPLADALQRGGPWPDGVCLEVGCGTGLLTGLIEDVWPRVVSMDLTWEMLRRSSAQQRLQGDASRLPVRDGCAQAVVLADVPLFADEVVRALAPGGVVVWSNALGVDAPHHVPIITVLGVLEDASGRSWSAVTSHAGWGLWAVLRVNASATAETRQVTAEPRISG</sequence>
<evidence type="ECO:0000313" key="3">
    <source>
        <dbReference type="Proteomes" id="UP000293342"/>
    </source>
</evidence>
<dbReference type="GO" id="GO:0008757">
    <property type="term" value="F:S-adenosylmethionine-dependent methyltransferase activity"/>
    <property type="evidence" value="ECO:0007669"/>
    <property type="project" value="InterPro"/>
</dbReference>
<feature type="domain" description="Methyltransferase type 11" evidence="1">
    <location>
        <begin position="91"/>
        <end position="170"/>
    </location>
</feature>
<proteinExistence type="predicted"/>
<dbReference type="SUPFAM" id="SSF53335">
    <property type="entry name" value="S-adenosyl-L-methionine-dependent methyltransferases"/>
    <property type="match status" value="1"/>
</dbReference>
<evidence type="ECO:0000313" key="2">
    <source>
        <dbReference type="EMBL" id="TCC44297.1"/>
    </source>
</evidence>
<keyword evidence="2" id="KW-0489">Methyltransferase</keyword>
<keyword evidence="2" id="KW-0808">Transferase</keyword>
<dbReference type="InterPro" id="IPR029063">
    <property type="entry name" value="SAM-dependent_MTases_sf"/>
</dbReference>
<gene>
    <name evidence="2" type="ORF">E0H75_36255</name>
</gene>
<evidence type="ECO:0000259" key="1">
    <source>
        <dbReference type="Pfam" id="PF08241"/>
    </source>
</evidence>
<dbReference type="InterPro" id="IPR013216">
    <property type="entry name" value="Methyltransf_11"/>
</dbReference>
<protein>
    <submittedName>
        <fullName evidence="2">Class I SAM-dependent methyltransferase</fullName>
    </submittedName>
</protein>
<dbReference type="OrthoDB" id="9805171at2"/>
<dbReference type="EMBL" id="SJKD01000010">
    <property type="protein sequence ID" value="TCC44297.1"/>
    <property type="molecule type" value="Genomic_DNA"/>
</dbReference>
<dbReference type="AlphaFoldDB" id="A0A4R0JE00"/>
<dbReference type="Gene3D" id="3.40.50.150">
    <property type="entry name" value="Vaccinia Virus protein VP39"/>
    <property type="match status" value="1"/>
</dbReference>
<dbReference type="Proteomes" id="UP000293342">
    <property type="component" value="Unassembled WGS sequence"/>
</dbReference>
<dbReference type="Pfam" id="PF08241">
    <property type="entry name" value="Methyltransf_11"/>
    <property type="match status" value="1"/>
</dbReference>
<comment type="caution">
    <text evidence="2">The sequence shown here is derived from an EMBL/GenBank/DDBJ whole genome shotgun (WGS) entry which is preliminary data.</text>
</comment>
<dbReference type="CDD" id="cd02440">
    <property type="entry name" value="AdoMet_MTases"/>
    <property type="match status" value="1"/>
</dbReference>